<dbReference type="EMBL" id="AMWG01000053">
    <property type="protein sequence ID" value="ELP33617.1"/>
    <property type="molecule type" value="Genomic_DNA"/>
</dbReference>
<protein>
    <submittedName>
        <fullName evidence="1">Uncharacterized protein</fullName>
    </submittedName>
</protein>
<dbReference type="Proteomes" id="UP000010959">
    <property type="component" value="Unassembled WGS sequence"/>
</dbReference>
<sequence>MKCLEKALATESPNPELQLITGQMLSTNSRARRQPAASNRVPFCL</sequence>
<reference evidence="1 2" key="1">
    <citation type="journal article" date="2013" name="Mar. Genomics">
        <title>Expression of sulfatases in Rhodopirellula baltica and the diversity of sulfatases in the genus Rhodopirellula.</title>
        <authorList>
            <person name="Wegner C.E."/>
            <person name="Richter-Heitmann T."/>
            <person name="Klindworth A."/>
            <person name="Klockow C."/>
            <person name="Richter M."/>
            <person name="Achstetter T."/>
            <person name="Glockner F.O."/>
            <person name="Harder J."/>
        </authorList>
    </citation>
    <scope>NUCLEOTIDE SEQUENCE [LARGE SCALE GENOMIC DNA]</scope>
    <source>
        <strain evidence="1 2">SWK14</strain>
    </source>
</reference>
<organism evidence="1 2">
    <name type="scientific">Rhodopirellula baltica SWK14</name>
    <dbReference type="NCBI Taxonomy" id="993516"/>
    <lineage>
        <taxon>Bacteria</taxon>
        <taxon>Pseudomonadati</taxon>
        <taxon>Planctomycetota</taxon>
        <taxon>Planctomycetia</taxon>
        <taxon>Pirellulales</taxon>
        <taxon>Pirellulaceae</taxon>
        <taxon>Rhodopirellula</taxon>
    </lineage>
</organism>
<evidence type="ECO:0000313" key="1">
    <source>
        <dbReference type="EMBL" id="ELP33617.1"/>
    </source>
</evidence>
<gene>
    <name evidence="1" type="ORF">RBSWK_02519</name>
</gene>
<dbReference type="AlphaFoldDB" id="L7CJ13"/>
<proteinExistence type="predicted"/>
<name>L7CJ13_RHOBT</name>
<comment type="caution">
    <text evidence="1">The sequence shown here is derived from an EMBL/GenBank/DDBJ whole genome shotgun (WGS) entry which is preliminary data.</text>
</comment>
<evidence type="ECO:0000313" key="2">
    <source>
        <dbReference type="Proteomes" id="UP000010959"/>
    </source>
</evidence>
<accession>L7CJ13</accession>